<sequence length="161" mass="18824">MSVTIRGRYGQTTIVHDLSVLDDIIRADKKFYAECDAFHAKMMELGVKAYRCNDGWINREHNIVTFHPDDRVHGYYWGNRDLKSGDKIFIGNAGDGGKFAYIDYMVEITPYCVRYHYILSDEILDAQGNVSNPKLQASEKRLKKFKFFRNIVKRIFKRTKN</sequence>
<dbReference type="AlphaFoldDB" id="A0A4V1D3F4"/>
<organism evidence="1 2">
    <name type="scientific">Duncaniella dubosii</name>
    <dbReference type="NCBI Taxonomy" id="2518971"/>
    <lineage>
        <taxon>Bacteria</taxon>
        <taxon>Pseudomonadati</taxon>
        <taxon>Bacteroidota</taxon>
        <taxon>Bacteroidia</taxon>
        <taxon>Bacteroidales</taxon>
        <taxon>Muribaculaceae</taxon>
        <taxon>Duncaniella</taxon>
    </lineage>
</organism>
<protein>
    <submittedName>
        <fullName evidence="1">Uncharacterized protein</fullName>
    </submittedName>
</protein>
<dbReference type="KEGG" id="ddb:E7747_11290"/>
<keyword evidence="2" id="KW-1185">Reference proteome</keyword>
<dbReference type="RefSeq" id="WP_136416028.1">
    <property type="nucleotide sequence ID" value="NZ_CP039396.1"/>
</dbReference>
<dbReference type="EMBL" id="CP039396">
    <property type="protein sequence ID" value="QCD42818.1"/>
    <property type="molecule type" value="Genomic_DNA"/>
</dbReference>
<gene>
    <name evidence="1" type="ORF">E7747_11290</name>
</gene>
<evidence type="ECO:0000313" key="2">
    <source>
        <dbReference type="Proteomes" id="UP000297149"/>
    </source>
</evidence>
<reference evidence="2" key="1">
    <citation type="submission" date="2019-02" db="EMBL/GenBank/DDBJ databases">
        <title>Isolation and identification of novel species under the genus Muribaculum.</title>
        <authorList>
            <person name="Miyake S."/>
            <person name="Ding Y."/>
            <person name="Low A."/>
            <person name="Soh M."/>
            <person name="Seedorf H."/>
        </authorList>
    </citation>
    <scope>NUCLEOTIDE SEQUENCE [LARGE SCALE GENOMIC DNA]</scope>
    <source>
        <strain evidence="2">H5</strain>
    </source>
</reference>
<name>A0A4V1D3F4_9BACT</name>
<evidence type="ECO:0000313" key="1">
    <source>
        <dbReference type="EMBL" id="QCD42818.1"/>
    </source>
</evidence>
<accession>A0A4V1D3F4</accession>
<dbReference type="Proteomes" id="UP000297149">
    <property type="component" value="Chromosome"/>
</dbReference>
<proteinExistence type="predicted"/>